<feature type="transmembrane region" description="Helical" evidence="8">
    <location>
        <begin position="770"/>
        <end position="789"/>
    </location>
</feature>
<evidence type="ECO:0000256" key="3">
    <source>
        <dbReference type="ARBA" id="ARBA00022692"/>
    </source>
</evidence>
<evidence type="ECO:0000313" key="11">
    <source>
        <dbReference type="Proteomes" id="UP000735874"/>
    </source>
</evidence>
<dbReference type="SUPFAM" id="SSF51206">
    <property type="entry name" value="cAMP-binding domain-like"/>
    <property type="match status" value="4"/>
</dbReference>
<evidence type="ECO:0000256" key="6">
    <source>
        <dbReference type="ARBA" id="ARBA00023136"/>
    </source>
</evidence>
<evidence type="ECO:0000256" key="1">
    <source>
        <dbReference type="ARBA" id="ARBA00004141"/>
    </source>
</evidence>
<feature type="transmembrane region" description="Helical" evidence="8">
    <location>
        <begin position="1016"/>
        <end position="1038"/>
    </location>
</feature>
<proteinExistence type="predicted"/>
<comment type="caution">
    <text evidence="10">The sequence shown here is derived from an EMBL/GenBank/DDBJ whole genome shotgun (WGS) entry which is preliminary data.</text>
</comment>
<feature type="region of interest" description="Disordered" evidence="7">
    <location>
        <begin position="238"/>
        <end position="274"/>
    </location>
</feature>
<keyword evidence="6 8" id="KW-0472">Membrane</keyword>
<feature type="domain" description="Cyclic nucleotide-binding" evidence="9">
    <location>
        <begin position="518"/>
        <end position="617"/>
    </location>
</feature>
<feature type="domain" description="Cyclic nucleotide-binding" evidence="9">
    <location>
        <begin position="1765"/>
        <end position="1865"/>
    </location>
</feature>
<feature type="transmembrane region" description="Helical" evidence="8">
    <location>
        <begin position="2243"/>
        <end position="2266"/>
    </location>
</feature>
<accession>A0A8T0YLI5</accession>
<dbReference type="InterPro" id="IPR000595">
    <property type="entry name" value="cNMP-bd_dom"/>
</dbReference>
<feature type="transmembrane region" description="Helical" evidence="8">
    <location>
        <begin position="2330"/>
        <end position="2350"/>
    </location>
</feature>
<dbReference type="GO" id="GO:0042391">
    <property type="term" value="P:regulation of membrane potential"/>
    <property type="evidence" value="ECO:0007669"/>
    <property type="project" value="TreeGrafter"/>
</dbReference>
<sequence>MSGETDAGRLSPMIPAKIVAQYQSLRSQQAATCGRLRFRGTLVDATMVKHEWPGLSEFRDHAVSGVVLPHVPAHEVLEKKVVRDAERIGLSNLSMPPRASIIPSLSQRFTRAIQVLPKPTQGGDQTNKRRLGQRSLVVLVERFKAWIVAWKRWCTLANLLAAASFADSLYLLLSAPLRVGFFFDPWQDTVGHDVWKPGIFVFTVADMTGSFLRVWNSRVHLSVGVRLLLKLKVSPSELAPQQEEEEEEEEDEEDTKTNANSNRSIRSTTSSGKRRTLPDGWIAWLVLVVYCIPWELLVLLVLRGQRINILHVLGLFRLLTAHSRIDSQLAATIGGIPQKLSSACGYMLVAHWECGLDFRRCVSTPVPSGCWVLRDRLETGSYFRQYVRTLYWACKTVVTLGQGDLIPVTLVETGYRIVVQFFAGLWVTAILTAYTFFFAHKDANLTSNISTRLDQALQFLTARKAPAQLVTSVDTYFQYMQRTRNGVEEELILAALPPHYRTQCSHYVRYKAIAPLAIFRRRKGAFLRTVMEALVRDVYAPDQTLLEPGETDEMFIVACGEVRLIDARGEVCIGRITAGNAYAEYALFERHVARHRLEAATFCEVWYLPTKAFKAALAKHFTKLVYASLLLQQFGTKPLTATSNDDVDSVTSMKTRARQSKLLGHGSLLLQAVEARRLRSAAAAIAADAANLSSDRTLSSTVAQLIVAKTAAWRMPNSKFRTHWALAECILMLYLLAEVPYHLAFQRGFGLLNGVAGTQSDGTTPRSVQMATFLVSLTVEVFFYVDLVLRAFYFVRPFPGVELDDEFLGTSTRKLEPNAALGSSLNVPTIALATRRSQIFQLYLQHESLMLEIVALAPAALIWDVLPKELFSRRSVHMFRCLRLLRLFRVRKLRGKLHGVLAGRGYGPALRLLAEIVIFCSATSHAAACIFFAVADRTSFEGGLPVNGVAPRSLSLSTCLEDASRFDNCTWYMYDRSTFDMDAPYLRSMLWSIVLLSTVGFGDIIAFSTRECIVDALWIFFSANICYITSCALSSVLAQINVLSTIRHDRIEGINVLLMSPSMASVSDATKRTIRSYYEAKWKLNGSAVGDLGLLEHLPRSLRRAITSQLYAPDLRRCALFVEECGLRASSASGDAALFMQQLALTITCEHFLRNVTVIKEGLLASEFFVILSGELECLLPPVPFEYNATPTTKFVSASRMARKSIHLAATAAMKRTRDSARMARDFTTSTLQGSRLRDGVMAMRPFIRPRFQAVEEESSVSDARTSRSRSSVTRSHPMMKPQLAETPSERHPKLFRFGSFKGALKDPTVVDAAPVPISVLKQHDYFGEESLADFPKVYEVSIRVVSSARVAVIRRRDFLALAARFPHYVARMRRRKTQLREKTRSLVRAHRANFQGESNKKLVRVLGTCTSLYVDSSKSKLEKRGAHVLDPTKTFARWWHRSIGFILVYNFYVIVFRLAFLPYPDATTMVWFTGIDYTLDILLYADVFLKFGHLGYIEFGEPVLDPQSIKESYRASGRLWQDCLGMLPLYYRGDMFGMTAARLPRLLRCLQLGELLQEVHTEIQERFLRGNAALLSVFDLVKFFLIFVSTAHYIASFYYLIGWAQLETGLVTTSWISVDLVLRQNPNSPMEHYMRSMYWCLSSFTVDCFGDILARNFLESCYELFTCVLGWVFIGQVIGRINALMITLDKTQKQRKDRVEDFQQYAKQRALPNRLRQRAMKGLAVKAQCQLELDLHKTLQDLPGALRALVAVEMYSGLLRPLPEFAQLSRAQLETVARALVLEIYLPGDIICETNRMGTRLYILKHGCAERVAPGTGIVYGTLTDGALFGEFAFFLPGARRLFFVRAVRSCQVLQLHRRVWDRLWPPAVRVQVEQTVLAVVTRMYRRTAWGFLNIAKNFYIKNDSPVPALGPQRPSIVSGRPVPFLKSTKSREPAITRTVATRHTSGNGVTSVLPTAIRTPVVSFRRRVSASDMSSVSENADTLDSFRDILGSFRSTRKSFVAPKSCTEVSHTMVSAFNDAVSPLLPNSVATEDPLAPLARLSAITELNWKTHEKRLRAIQLFYVAWGHVRDDVRRLREAEGSTRRVTQRRVSISVPPSYSSMREARLEEVTAKVRVPVKRRHSIQSDPVDLRSKFMLSPSEVRILEERMATSPAVDTKTRPPHPTMLAQAATSRTRSIRIARSLWSRWWRRISISNRKVTPFASTAKATNALAVQSSPYSIWAAPSTRTARIDQNSRFRDVWASIMLIVTLYYLIAIPLQIGFLDGVLNETQNERIVIAWFTVEYVIADVACLVDFVLHRNYFVYQTSSGEAVTDPGRIARHYWSHGWYLVDVLSILPVELVMFGLVVALRQAGYAPPPATTSEWPLLFSPLGGLMNWHTFAFLRINRFLRIVHLRPLSDRLQRFLLYDRRLRRLTPGICYLIRLALDFLLGTHWLSCLFYGVSYLVYDDGEQSWLTTADMLAFGDHVRTLADIRKVPLIQSYLRTYHFSIGAITTVCYGDIVPMNAHETLVTMAVIFISVGIFSMLSGGFYKYFDMELGRRAEYEEKVAQVGHFLRFHHFPSDSWRQMQVYFALSWRESRGRRERELLRGLPPSVRQDLAQHVHASLLKNVALFTRCDPAFARAIIAALQHEFFVRNDVIIQRGDMERSLYIVESGIVLISAVRKRPIHPGSGDDIAAGAEEEEERNDHGRANGNNSPSVSVNEWVRLSVCASTRMRKKADVQPARQRQKSLVAHMSPTGTVADINKQTEREEKIYKGPFDYFGERSLLFGTPRNATCMALCVTSLFVLTSARFEAILDEFPHERSNSVSAWVMTRTPATKLETGE</sequence>
<feature type="domain" description="Cyclic nucleotide-binding" evidence="9">
    <location>
        <begin position="1318"/>
        <end position="1362"/>
    </location>
</feature>
<dbReference type="GO" id="GO:0005886">
    <property type="term" value="C:plasma membrane"/>
    <property type="evidence" value="ECO:0007669"/>
    <property type="project" value="TreeGrafter"/>
</dbReference>
<feature type="compositionally biased region" description="Low complexity" evidence="7">
    <location>
        <begin position="1261"/>
        <end position="1276"/>
    </location>
</feature>
<feature type="transmembrane region" description="Helical" evidence="8">
    <location>
        <begin position="2513"/>
        <end position="2534"/>
    </location>
</feature>
<feature type="compositionally biased region" description="Low complexity" evidence="7">
    <location>
        <begin position="257"/>
        <end position="271"/>
    </location>
</feature>
<dbReference type="Proteomes" id="UP000735874">
    <property type="component" value="Unassembled WGS sequence"/>
</dbReference>
<feature type="transmembrane region" description="Helical" evidence="8">
    <location>
        <begin position="912"/>
        <end position="935"/>
    </location>
</feature>
<name>A0A8T0YLI5_9STRA</name>
<feature type="transmembrane region" description="Helical" evidence="8">
    <location>
        <begin position="417"/>
        <end position="439"/>
    </location>
</feature>
<dbReference type="CDD" id="cd00038">
    <property type="entry name" value="CAP_ED"/>
    <property type="match status" value="3"/>
</dbReference>
<feature type="transmembrane region" description="Helical" evidence="8">
    <location>
        <begin position="390"/>
        <end position="411"/>
    </location>
</feature>
<feature type="transmembrane region" description="Helical" evidence="8">
    <location>
        <begin position="2423"/>
        <end position="2450"/>
    </location>
</feature>
<evidence type="ECO:0000313" key="10">
    <source>
        <dbReference type="EMBL" id="KAG2852592.1"/>
    </source>
</evidence>
<dbReference type="Gene3D" id="2.60.120.10">
    <property type="entry name" value="Jelly Rolls"/>
    <property type="match status" value="4"/>
</dbReference>
<evidence type="ECO:0000259" key="9">
    <source>
        <dbReference type="PROSITE" id="PS50042"/>
    </source>
</evidence>
<dbReference type="FunFam" id="1.10.287.70:FF:000566">
    <property type="entry name" value="Uncharacterized protein"/>
    <property type="match status" value="3"/>
</dbReference>
<dbReference type="VEuPathDB" id="FungiDB:PC110_g12952"/>
<feature type="region of interest" description="Disordered" evidence="7">
    <location>
        <begin position="1258"/>
        <end position="1289"/>
    </location>
</feature>
<feature type="domain" description="Cyclic nucleotide-binding" evidence="9">
    <location>
        <begin position="2616"/>
        <end position="2663"/>
    </location>
</feature>
<keyword evidence="3 8" id="KW-0812">Transmembrane</keyword>
<feature type="transmembrane region" description="Helical" evidence="8">
    <location>
        <begin position="2370"/>
        <end position="2388"/>
    </location>
</feature>
<dbReference type="InterPro" id="IPR014710">
    <property type="entry name" value="RmlC-like_jellyroll"/>
</dbReference>
<dbReference type="GO" id="GO:0005249">
    <property type="term" value="F:voltage-gated potassium channel activity"/>
    <property type="evidence" value="ECO:0007669"/>
    <property type="project" value="TreeGrafter"/>
</dbReference>
<dbReference type="EMBL" id="RCMG01000532">
    <property type="protein sequence ID" value="KAG2852592.1"/>
    <property type="molecule type" value="Genomic_DNA"/>
</dbReference>
<dbReference type="PANTHER" id="PTHR10217:SF435">
    <property type="entry name" value="POTASSIUM VOLTAGE-GATED CHANNEL PROTEIN EAG"/>
    <property type="match status" value="1"/>
</dbReference>
<comment type="subcellular location">
    <subcellularLocation>
        <location evidence="1">Membrane</location>
        <topology evidence="1">Multi-pass membrane protein</topology>
    </subcellularLocation>
</comment>
<evidence type="ECO:0000256" key="2">
    <source>
        <dbReference type="ARBA" id="ARBA00022448"/>
    </source>
</evidence>
<feature type="transmembrane region" description="Helical" evidence="8">
    <location>
        <begin position="724"/>
        <end position="743"/>
    </location>
</feature>
<feature type="transmembrane region" description="Helical" evidence="8">
    <location>
        <begin position="2278"/>
        <end position="2300"/>
    </location>
</feature>
<dbReference type="Gene3D" id="1.10.287.630">
    <property type="entry name" value="Helix hairpin bin"/>
    <property type="match status" value="2"/>
</dbReference>
<dbReference type="InterPro" id="IPR050818">
    <property type="entry name" value="KCNH_animal-type"/>
</dbReference>
<reference evidence="10" key="1">
    <citation type="submission" date="2018-10" db="EMBL/GenBank/DDBJ databases">
        <title>Effector identification in a new, highly contiguous assembly of the strawberry crown rot pathogen Phytophthora cactorum.</title>
        <authorList>
            <person name="Armitage A.D."/>
            <person name="Nellist C.F."/>
            <person name="Bates H."/>
            <person name="Vickerstaff R.J."/>
            <person name="Harrison R.J."/>
        </authorList>
    </citation>
    <scope>NUCLEOTIDE SEQUENCE</scope>
    <source>
        <strain evidence="10">15-7</strain>
    </source>
</reference>
<dbReference type="Pfam" id="PF00520">
    <property type="entry name" value="Ion_trans"/>
    <property type="match status" value="3"/>
</dbReference>
<evidence type="ECO:0000256" key="7">
    <source>
        <dbReference type="SAM" id="MobiDB-lite"/>
    </source>
</evidence>
<dbReference type="SMART" id="SM00100">
    <property type="entry name" value="cNMP"/>
    <property type="match status" value="3"/>
</dbReference>
<feature type="region of interest" description="Disordered" evidence="7">
    <location>
        <begin position="2673"/>
        <end position="2702"/>
    </location>
</feature>
<evidence type="ECO:0000256" key="8">
    <source>
        <dbReference type="SAM" id="Phobius"/>
    </source>
</evidence>
<protein>
    <recommendedName>
        <fullName evidence="9">Cyclic nucleotide-binding domain-containing protein</fullName>
    </recommendedName>
</protein>
<feature type="transmembrane region" description="Helical" evidence="8">
    <location>
        <begin position="1439"/>
        <end position="1461"/>
    </location>
</feature>
<gene>
    <name evidence="10" type="ORF">PC113_g14890</name>
</gene>
<keyword evidence="2" id="KW-0813">Transport</keyword>
<dbReference type="PROSITE" id="PS50042">
    <property type="entry name" value="CNMP_BINDING_3"/>
    <property type="match status" value="5"/>
</dbReference>
<evidence type="ECO:0000256" key="5">
    <source>
        <dbReference type="ARBA" id="ARBA00023065"/>
    </source>
</evidence>
<keyword evidence="4 8" id="KW-1133">Transmembrane helix</keyword>
<dbReference type="InterPro" id="IPR005821">
    <property type="entry name" value="Ion_trans_dom"/>
</dbReference>
<feature type="domain" description="Cyclic nucleotide-binding" evidence="9">
    <location>
        <begin position="2764"/>
        <end position="2801"/>
    </location>
</feature>
<dbReference type="InterPro" id="IPR018490">
    <property type="entry name" value="cNMP-bd_dom_sf"/>
</dbReference>
<feature type="compositionally biased region" description="Acidic residues" evidence="7">
    <location>
        <begin position="242"/>
        <end position="254"/>
    </location>
</feature>
<feature type="transmembrane region" description="Helical" evidence="8">
    <location>
        <begin position="989"/>
        <end position="1009"/>
    </location>
</feature>
<dbReference type="SUPFAM" id="SSF81324">
    <property type="entry name" value="Voltage-gated potassium channels"/>
    <property type="match status" value="4"/>
</dbReference>
<dbReference type="VEuPathDB" id="FungiDB:PC110_g12951"/>
<feature type="transmembrane region" description="Helical" evidence="8">
    <location>
        <begin position="281"/>
        <end position="302"/>
    </location>
</feature>
<keyword evidence="5" id="KW-0406">Ion transport</keyword>
<organism evidence="10 11">
    <name type="scientific">Phytophthora cactorum</name>
    <dbReference type="NCBI Taxonomy" id="29920"/>
    <lineage>
        <taxon>Eukaryota</taxon>
        <taxon>Sar</taxon>
        <taxon>Stramenopiles</taxon>
        <taxon>Oomycota</taxon>
        <taxon>Peronosporomycetes</taxon>
        <taxon>Peronosporales</taxon>
        <taxon>Peronosporaceae</taxon>
        <taxon>Phytophthora</taxon>
    </lineage>
</organism>
<dbReference type="PANTHER" id="PTHR10217">
    <property type="entry name" value="VOLTAGE AND LIGAND GATED POTASSIUM CHANNEL"/>
    <property type="match status" value="1"/>
</dbReference>
<dbReference type="Pfam" id="PF00027">
    <property type="entry name" value="cNMP_binding"/>
    <property type="match status" value="2"/>
</dbReference>
<evidence type="ECO:0000256" key="4">
    <source>
        <dbReference type="ARBA" id="ARBA00022989"/>
    </source>
</evidence>
<feature type="transmembrane region" description="Helical" evidence="8">
    <location>
        <begin position="1665"/>
        <end position="1689"/>
    </location>
</feature>
<dbReference type="Gene3D" id="1.10.287.70">
    <property type="match status" value="4"/>
</dbReference>